<gene>
    <name evidence="1" type="ORF">KEH51_26630</name>
</gene>
<evidence type="ECO:0000313" key="2">
    <source>
        <dbReference type="Proteomes" id="UP000680045"/>
    </source>
</evidence>
<comment type="caution">
    <text evidence="1">The sequence shown here is derived from an EMBL/GenBank/DDBJ whole genome shotgun (WGS) entry which is preliminary data.</text>
</comment>
<proteinExistence type="predicted"/>
<feature type="non-terminal residue" evidence="1">
    <location>
        <position position="62"/>
    </location>
</feature>
<sequence>MGVDVIMTDFPEKGNQDFKNLAVTWLNHAKEKERCSFSFKSIFIQLINERSLNRLVVVQPFE</sequence>
<reference evidence="1" key="1">
    <citation type="submission" date="2021-04" db="EMBL/GenBank/DDBJ databases">
        <title>Whole genome sequencing of Enterococci isolates from hospitalized patients.</title>
        <authorList>
            <person name="Ogoti B.M."/>
            <person name="Onyambu F.G."/>
        </authorList>
    </citation>
    <scope>NUCLEOTIDE SEQUENCE</scope>
    <source>
        <strain evidence="1">242</strain>
    </source>
</reference>
<dbReference type="EMBL" id="JAGTPW010000071">
    <property type="protein sequence ID" value="MBR8646154.1"/>
    <property type="molecule type" value="Genomic_DNA"/>
</dbReference>
<accession>A0A941JBW6</accession>
<name>A0A941JBW6_9BACI</name>
<organism evidence="1 2">
    <name type="scientific">Peribacillus frigoritolerans</name>
    <dbReference type="NCBI Taxonomy" id="450367"/>
    <lineage>
        <taxon>Bacteria</taxon>
        <taxon>Bacillati</taxon>
        <taxon>Bacillota</taxon>
        <taxon>Bacilli</taxon>
        <taxon>Bacillales</taxon>
        <taxon>Bacillaceae</taxon>
        <taxon>Peribacillus</taxon>
    </lineage>
</organism>
<dbReference type="AlphaFoldDB" id="A0A941JBW6"/>
<protein>
    <submittedName>
        <fullName evidence="1">Uncharacterized protein</fullName>
    </submittedName>
</protein>
<evidence type="ECO:0000313" key="1">
    <source>
        <dbReference type="EMBL" id="MBR8646154.1"/>
    </source>
</evidence>
<dbReference type="Proteomes" id="UP000680045">
    <property type="component" value="Unassembled WGS sequence"/>
</dbReference>